<protein>
    <submittedName>
        <fullName evidence="1">Uncharacterized protein</fullName>
    </submittedName>
</protein>
<name>A0A940S7G2_9PROT</name>
<dbReference type="EMBL" id="JAGIZA010000005">
    <property type="protein sequence ID" value="MBP0493047.1"/>
    <property type="molecule type" value="Genomic_DNA"/>
</dbReference>
<evidence type="ECO:0000313" key="2">
    <source>
        <dbReference type="Proteomes" id="UP000677537"/>
    </source>
</evidence>
<comment type="caution">
    <text evidence="1">The sequence shown here is derived from an EMBL/GenBank/DDBJ whole genome shotgun (WGS) entry which is preliminary data.</text>
</comment>
<dbReference type="Pfam" id="PF06892">
    <property type="entry name" value="Phage_CP76"/>
    <property type="match status" value="1"/>
</dbReference>
<gene>
    <name evidence="1" type="ORF">J5Y10_09690</name>
</gene>
<keyword evidence="2" id="KW-1185">Reference proteome</keyword>
<accession>A0A940S7G2</accession>
<organism evidence="1 2">
    <name type="scientific">Roseomonas indoligenes</name>
    <dbReference type="NCBI Taxonomy" id="2820811"/>
    <lineage>
        <taxon>Bacteria</taxon>
        <taxon>Pseudomonadati</taxon>
        <taxon>Pseudomonadota</taxon>
        <taxon>Alphaproteobacteria</taxon>
        <taxon>Acetobacterales</taxon>
        <taxon>Roseomonadaceae</taxon>
        <taxon>Roseomonas</taxon>
    </lineage>
</organism>
<dbReference type="RefSeq" id="WP_209373075.1">
    <property type="nucleotide sequence ID" value="NZ_JAGIZA010000005.1"/>
</dbReference>
<evidence type="ECO:0000313" key="1">
    <source>
        <dbReference type="EMBL" id="MBP0493047.1"/>
    </source>
</evidence>
<sequence>MSPSSPDLAFKTLVRALVERVGGLDAAAACTRVRRAQLSNYQSLNVDDAFVPVDVIWRLERIAGEPLITQELANRAGYTIVAVEPIAEGELAALLAKVGAESGHVFSAFAEAMADDGQVNAQERGEIARELQDLIRAASRALGHLQAPLAPVPAQVEQA</sequence>
<reference evidence="1" key="1">
    <citation type="submission" date="2021-03" db="EMBL/GenBank/DDBJ databases">
        <authorList>
            <person name="So Y."/>
        </authorList>
    </citation>
    <scope>NUCLEOTIDE SEQUENCE</scope>
    <source>
        <strain evidence="1">SG15</strain>
    </source>
</reference>
<dbReference type="GO" id="GO:0003677">
    <property type="term" value="F:DNA binding"/>
    <property type="evidence" value="ECO:0007669"/>
    <property type="project" value="InterPro"/>
</dbReference>
<dbReference type="InterPro" id="IPR009679">
    <property type="entry name" value="Phage_186_CII-like"/>
</dbReference>
<dbReference type="AlphaFoldDB" id="A0A940S7G2"/>
<proteinExistence type="predicted"/>
<dbReference type="Proteomes" id="UP000677537">
    <property type="component" value="Unassembled WGS sequence"/>
</dbReference>